<dbReference type="AlphaFoldDB" id="A0A3P7EPQ0"/>
<keyword evidence="6" id="KW-1185">Reference proteome</keyword>
<keyword evidence="1" id="KW-1015">Disulfide bond</keyword>
<accession>A0A3P7EPQ0</accession>
<proteinExistence type="predicted"/>
<dbReference type="Gene3D" id="2.60.120.260">
    <property type="entry name" value="Galactose-binding domain-like"/>
    <property type="match status" value="1"/>
</dbReference>
<dbReference type="InParanoid" id="A0A3P7EPQ0"/>
<evidence type="ECO:0000313" key="5">
    <source>
        <dbReference type="EMBL" id="VDM21806.1"/>
    </source>
</evidence>
<reference evidence="5 6" key="1">
    <citation type="submission" date="2018-11" db="EMBL/GenBank/DDBJ databases">
        <authorList>
            <consortium name="Pathogen Informatics"/>
        </authorList>
    </citation>
    <scope>NUCLEOTIDE SEQUENCE [LARGE SCALE GENOMIC DNA]</scope>
</reference>
<evidence type="ECO:0000256" key="2">
    <source>
        <dbReference type="ARBA" id="ARBA00023292"/>
    </source>
</evidence>
<keyword evidence="3" id="KW-0732">Signal</keyword>
<dbReference type="InterPro" id="IPR008211">
    <property type="entry name" value="Laminin_N"/>
</dbReference>
<evidence type="ECO:0000256" key="3">
    <source>
        <dbReference type="SAM" id="SignalP"/>
    </source>
</evidence>
<protein>
    <recommendedName>
        <fullName evidence="4">Laminin N-terminal domain-containing protein</fullName>
    </recommendedName>
</protein>
<evidence type="ECO:0000313" key="6">
    <source>
        <dbReference type="Proteomes" id="UP000270924"/>
    </source>
</evidence>
<organism evidence="5 6">
    <name type="scientific">Wuchereria bancrofti</name>
    <dbReference type="NCBI Taxonomy" id="6293"/>
    <lineage>
        <taxon>Eukaryota</taxon>
        <taxon>Metazoa</taxon>
        <taxon>Ecdysozoa</taxon>
        <taxon>Nematoda</taxon>
        <taxon>Chromadorea</taxon>
        <taxon>Rhabditida</taxon>
        <taxon>Spirurina</taxon>
        <taxon>Spiruromorpha</taxon>
        <taxon>Filarioidea</taxon>
        <taxon>Onchocercidae</taxon>
        <taxon>Wuchereria</taxon>
    </lineage>
</organism>
<evidence type="ECO:0000256" key="1">
    <source>
        <dbReference type="ARBA" id="ARBA00023157"/>
    </source>
</evidence>
<dbReference type="OrthoDB" id="430826at2759"/>
<keyword evidence="2" id="KW-0424">Laminin EGF-like domain</keyword>
<evidence type="ECO:0000259" key="4">
    <source>
        <dbReference type="PROSITE" id="PS51117"/>
    </source>
</evidence>
<feature type="domain" description="Laminin N-terminal" evidence="4">
    <location>
        <begin position="63"/>
        <end position="98"/>
    </location>
</feature>
<dbReference type="Proteomes" id="UP000270924">
    <property type="component" value="Unassembled WGS sequence"/>
</dbReference>
<sequence>MEQYDELILHRQPCRTNLRVLQLIYILIWIFETVLAQPAEQNPSIDPNHHIPGSSPCYDDMNIPQRCVPDFINAAFNLQVEVTNTCGVNGPVRSIYTF</sequence>
<name>A0A3P7EPQ0_WUCBA</name>
<dbReference type="PROSITE" id="PS51117">
    <property type="entry name" value="LAMININ_NTER"/>
    <property type="match status" value="1"/>
</dbReference>
<feature type="chain" id="PRO_5018069705" description="Laminin N-terminal domain-containing protein" evidence="3">
    <location>
        <begin position="37"/>
        <end position="98"/>
    </location>
</feature>
<feature type="signal peptide" evidence="3">
    <location>
        <begin position="1"/>
        <end position="36"/>
    </location>
</feature>
<gene>
    <name evidence="5" type="ORF">WBA_LOCUS12152</name>
</gene>
<dbReference type="EMBL" id="UYWW01012632">
    <property type="protein sequence ID" value="VDM21806.1"/>
    <property type="molecule type" value="Genomic_DNA"/>
</dbReference>